<gene>
    <name evidence="9" type="ORF">A4A59_20850</name>
</gene>
<evidence type="ECO:0000256" key="6">
    <source>
        <dbReference type="ARBA" id="ARBA00023010"/>
    </source>
</evidence>
<organism evidence="9">
    <name type="scientific">Rhizobium leguminosarum</name>
    <dbReference type="NCBI Taxonomy" id="384"/>
    <lineage>
        <taxon>Bacteria</taxon>
        <taxon>Pseudomonadati</taxon>
        <taxon>Pseudomonadota</taxon>
        <taxon>Alphaproteobacteria</taxon>
        <taxon>Hyphomicrobiales</taxon>
        <taxon>Rhizobiaceae</taxon>
        <taxon>Rhizobium/Agrobacterium group</taxon>
        <taxon>Rhizobium</taxon>
    </lineage>
</organism>
<dbReference type="PANTHER" id="PTHR42982:SF1">
    <property type="entry name" value="SEC-INDEPENDENT PROTEIN TRANSLOCASE PROTEIN TATA"/>
    <property type="match status" value="1"/>
</dbReference>
<evidence type="ECO:0000256" key="1">
    <source>
        <dbReference type="ARBA" id="ARBA00004167"/>
    </source>
</evidence>
<evidence type="ECO:0000256" key="5">
    <source>
        <dbReference type="ARBA" id="ARBA00022989"/>
    </source>
</evidence>
<dbReference type="Pfam" id="PF02416">
    <property type="entry name" value="TatA_B_E"/>
    <property type="match status" value="1"/>
</dbReference>
<evidence type="ECO:0000256" key="8">
    <source>
        <dbReference type="SAM" id="Phobius"/>
    </source>
</evidence>
<dbReference type="Gene3D" id="1.20.5.3310">
    <property type="match status" value="1"/>
</dbReference>
<sequence length="51" mass="5718">MGSFSMWHWLIVLAIVVILFGRKRVTALLSDLGKGVGTMRRLLSGQDDKED</sequence>
<accession>A0A154IGY2</accession>
<dbReference type="PANTHER" id="PTHR42982">
    <property type="entry name" value="SEC-INDEPENDENT PROTEIN TRANSLOCASE PROTEIN TATA"/>
    <property type="match status" value="1"/>
</dbReference>
<keyword evidence="4" id="KW-0653">Protein transport</keyword>
<keyword evidence="3 8" id="KW-0812">Transmembrane</keyword>
<evidence type="ECO:0000256" key="4">
    <source>
        <dbReference type="ARBA" id="ARBA00022927"/>
    </source>
</evidence>
<comment type="subcellular location">
    <subcellularLocation>
        <location evidence="1">Membrane</location>
        <topology evidence="1">Single-pass membrane protein</topology>
    </subcellularLocation>
</comment>
<name>A0A154IGY2_RHILE</name>
<dbReference type="GO" id="GO:0016020">
    <property type="term" value="C:membrane"/>
    <property type="evidence" value="ECO:0007669"/>
    <property type="project" value="UniProtKB-ARBA"/>
</dbReference>
<proteinExistence type="predicted"/>
<keyword evidence="6" id="KW-0811">Translocation</keyword>
<evidence type="ECO:0000256" key="2">
    <source>
        <dbReference type="ARBA" id="ARBA00022448"/>
    </source>
</evidence>
<dbReference type="RefSeq" id="WP_062942589.1">
    <property type="nucleotide sequence ID" value="NZ_CP171847.1"/>
</dbReference>
<evidence type="ECO:0000256" key="3">
    <source>
        <dbReference type="ARBA" id="ARBA00022692"/>
    </source>
</evidence>
<reference evidence="9" key="1">
    <citation type="submission" date="2016-03" db="EMBL/GenBank/DDBJ databases">
        <title>Microsymbionts genomes from the relict species Vavilovia formosa.</title>
        <authorList>
            <person name="Chirak E."/>
            <person name="Kimeklis A."/>
            <person name="Kopat V."/>
            <person name="Andronov E."/>
        </authorList>
    </citation>
    <scope>NUCLEOTIDE SEQUENCE [LARGE SCALE GENOMIC DNA]</scope>
    <source>
        <strain evidence="9">Vaf12</strain>
    </source>
</reference>
<keyword evidence="7 8" id="KW-0472">Membrane</keyword>
<protein>
    <submittedName>
        <fullName evidence="9">Preprotein translocase</fullName>
    </submittedName>
</protein>
<comment type="caution">
    <text evidence="9">The sequence shown here is derived from an EMBL/GenBank/DDBJ whole genome shotgun (WGS) entry which is preliminary data.</text>
</comment>
<keyword evidence="2" id="KW-0813">Transport</keyword>
<evidence type="ECO:0000313" key="9">
    <source>
        <dbReference type="EMBL" id="KZA99874.1"/>
    </source>
</evidence>
<dbReference type="InterPro" id="IPR003369">
    <property type="entry name" value="TatA/B/E"/>
</dbReference>
<keyword evidence="5 8" id="KW-1133">Transmembrane helix</keyword>
<evidence type="ECO:0000256" key="7">
    <source>
        <dbReference type="ARBA" id="ARBA00023136"/>
    </source>
</evidence>
<feature type="transmembrane region" description="Helical" evidence="8">
    <location>
        <begin position="6"/>
        <end position="22"/>
    </location>
</feature>
<dbReference type="AlphaFoldDB" id="A0A154IGY2"/>
<dbReference type="EMBL" id="LVYU01000099">
    <property type="protein sequence ID" value="KZA99874.1"/>
    <property type="molecule type" value="Genomic_DNA"/>
</dbReference>
<dbReference type="GO" id="GO:0015031">
    <property type="term" value="P:protein transport"/>
    <property type="evidence" value="ECO:0007669"/>
    <property type="project" value="UniProtKB-KW"/>
</dbReference>